<reference evidence="1 2" key="1">
    <citation type="submission" date="2017-06" db="EMBL/GenBank/DDBJ databases">
        <title>Draft Genome Sequence of Natranaerobius trueperi halophilic, alkalithermophilic bacteria from soda lakes.</title>
        <authorList>
            <person name="Zhao B."/>
        </authorList>
    </citation>
    <scope>NUCLEOTIDE SEQUENCE [LARGE SCALE GENOMIC DNA]</scope>
    <source>
        <strain evidence="1 2">DSM 18760</strain>
    </source>
</reference>
<keyword evidence="2" id="KW-1185">Reference proteome</keyword>
<comment type="caution">
    <text evidence="1">The sequence shown here is derived from an EMBL/GenBank/DDBJ whole genome shotgun (WGS) entry which is preliminary data.</text>
</comment>
<dbReference type="Proteomes" id="UP000214588">
    <property type="component" value="Unassembled WGS sequence"/>
</dbReference>
<evidence type="ECO:0000313" key="1">
    <source>
        <dbReference type="EMBL" id="OWZ85016.1"/>
    </source>
</evidence>
<name>A0A226C1B9_9FIRM</name>
<protein>
    <submittedName>
        <fullName evidence="1">Uncharacterized protein</fullName>
    </submittedName>
</protein>
<dbReference type="RefSeq" id="WP_089022439.1">
    <property type="nucleotide sequence ID" value="NZ_NIQC01000001.1"/>
</dbReference>
<dbReference type="AlphaFoldDB" id="A0A226C1B9"/>
<organism evidence="1 2">
    <name type="scientific">Natranaerobius trueperi</name>
    <dbReference type="NCBI Taxonomy" id="759412"/>
    <lineage>
        <taxon>Bacteria</taxon>
        <taxon>Bacillati</taxon>
        <taxon>Bacillota</taxon>
        <taxon>Clostridia</taxon>
        <taxon>Natranaerobiales</taxon>
        <taxon>Natranaerobiaceae</taxon>
        <taxon>Natranaerobius</taxon>
    </lineage>
</organism>
<sequence>MAVIIVKTLDLDLLINDEFIFPLQVSDASEIPTEYRDEVYLVNNLDIMNGDGEYTSYQKMN</sequence>
<proteinExistence type="predicted"/>
<accession>A0A226C1B9</accession>
<gene>
    <name evidence="1" type="ORF">CDO51_01045</name>
</gene>
<dbReference type="EMBL" id="NIQC01000001">
    <property type="protein sequence ID" value="OWZ85016.1"/>
    <property type="molecule type" value="Genomic_DNA"/>
</dbReference>
<evidence type="ECO:0000313" key="2">
    <source>
        <dbReference type="Proteomes" id="UP000214588"/>
    </source>
</evidence>